<accession>A0ABP8PZT9</accession>
<comment type="similarity">
    <text evidence="2">Belongs to the GppA/Ppx family. GppA subfamily.</text>
</comment>
<evidence type="ECO:0000259" key="4">
    <source>
        <dbReference type="Pfam" id="PF21447"/>
    </source>
</evidence>
<dbReference type="Gene3D" id="1.10.3210.10">
    <property type="entry name" value="Hypothetical protein af1432"/>
    <property type="match status" value="1"/>
</dbReference>
<dbReference type="SUPFAM" id="SSF109604">
    <property type="entry name" value="HD-domain/PDEase-like"/>
    <property type="match status" value="1"/>
</dbReference>
<protein>
    <recommendedName>
        <fullName evidence="2">Guanosine-5'-triphosphate,3'-diphosphate pyrophosphatase</fullName>
        <ecNumber evidence="2">3.6.1.40</ecNumber>
    </recommendedName>
    <alternativeName>
        <fullName evidence="2">Guanosine pentaphosphate phosphohydrolase</fullName>
    </alternativeName>
    <alternativeName>
        <fullName evidence="2">pppGpp-5'-phosphohydrolase</fullName>
    </alternativeName>
</protein>
<evidence type="ECO:0000259" key="3">
    <source>
        <dbReference type="Pfam" id="PF02541"/>
    </source>
</evidence>
<dbReference type="Pfam" id="PF02541">
    <property type="entry name" value="Ppx-GppA"/>
    <property type="match status" value="1"/>
</dbReference>
<keyword evidence="1 2" id="KW-0378">Hydrolase</keyword>
<dbReference type="InterPro" id="IPR050273">
    <property type="entry name" value="GppA/Ppx_hydrolase"/>
</dbReference>
<dbReference type="InterPro" id="IPR023709">
    <property type="entry name" value="Guo-5TP_3DP_PyrP"/>
</dbReference>
<dbReference type="NCBIfam" id="NF008260">
    <property type="entry name" value="PRK11031.1"/>
    <property type="match status" value="1"/>
</dbReference>
<dbReference type="RefSeq" id="WP_345010033.1">
    <property type="nucleotide sequence ID" value="NZ_BAABFC010000003.1"/>
</dbReference>
<comment type="pathway">
    <text evidence="2">Purine metabolism; ppGpp biosynthesis; ppGpp from GTP: step 2/2.</text>
</comment>
<dbReference type="SUPFAM" id="SSF53067">
    <property type="entry name" value="Actin-like ATPase domain"/>
    <property type="match status" value="2"/>
</dbReference>
<dbReference type="Pfam" id="PF21447">
    <property type="entry name" value="Ppx-GppA_III"/>
    <property type="match status" value="1"/>
</dbReference>
<sequence>MNPSPLYAAIDLGSNSFHMLVVREVAGAVRTVAKVKRKVRLAAGLDGDYNLSPEAMARGWDCLRLFAEQLQDVPKANTRIVGTATLRLAANVDQFLVEAERILGQPVEVISGEEEASTIYQGVSWTSSGEGRRLVIDIGGASTELVIGEQDEASLLNSLHMGCVTWLKRFFADGLLNELNFAAAIQGAQQVLAPIQAAYHALGWQTCVGASGTVQALQEIMIAQGRSERVTLEKLLTLKDQAIACGRLDNLALEGLAPERLTVFPSGLAILIALFQTLQIDHMTLAGGALREGLIYGMMGRKKVCDARERTVDSLITRYQLDRNQAERVRDVVLDSFAQLQAGWHLSEQHGRPILRWAAMLHEIGLCIEYKKAPQHAAYIIDHIDMPGFTPAQKQLLSALLLNQRDEFKPETLERQSVVSAGQATRLARLLRLAIILCMRRTEGTVPHFRMSLEGDTLVLHLPAGWQTVHYLRASELQAEAERQSLMGWPTRVVEGD</sequence>
<dbReference type="PANTHER" id="PTHR30005">
    <property type="entry name" value="EXOPOLYPHOSPHATASE"/>
    <property type="match status" value="1"/>
</dbReference>
<dbReference type="PIRSF" id="PIRSF001267">
    <property type="entry name" value="Pyrophosphatase_GppA_Ppx"/>
    <property type="match status" value="1"/>
</dbReference>
<dbReference type="InterPro" id="IPR003695">
    <property type="entry name" value="Ppx_GppA_N"/>
</dbReference>
<evidence type="ECO:0000313" key="5">
    <source>
        <dbReference type="EMBL" id="GAA4494661.1"/>
    </source>
</evidence>
<dbReference type="EMBL" id="BAABFC010000003">
    <property type="protein sequence ID" value="GAA4494661.1"/>
    <property type="molecule type" value="Genomic_DNA"/>
</dbReference>
<dbReference type="PANTHER" id="PTHR30005:SF0">
    <property type="entry name" value="RETROGRADE REGULATION PROTEIN 2"/>
    <property type="match status" value="1"/>
</dbReference>
<organism evidence="5 6">
    <name type="scientific">Pseudaeromonas paramecii</name>
    <dbReference type="NCBI Taxonomy" id="2138166"/>
    <lineage>
        <taxon>Bacteria</taxon>
        <taxon>Pseudomonadati</taxon>
        <taxon>Pseudomonadota</taxon>
        <taxon>Gammaproteobacteria</taxon>
        <taxon>Aeromonadales</taxon>
        <taxon>Aeromonadaceae</taxon>
        <taxon>Pseudaeromonas</taxon>
    </lineage>
</organism>
<dbReference type="InterPro" id="IPR030673">
    <property type="entry name" value="PyroPPase_GppA_Ppx"/>
</dbReference>
<proteinExistence type="inferred from homology"/>
<evidence type="ECO:0000256" key="2">
    <source>
        <dbReference type="HAMAP-Rule" id="MF_01550"/>
    </source>
</evidence>
<gene>
    <name evidence="2 5" type="primary">gppA</name>
    <name evidence="5" type="ORF">GCM10023095_06630</name>
</gene>
<dbReference type="InterPro" id="IPR048950">
    <property type="entry name" value="Ppx_GppA_C"/>
</dbReference>
<feature type="domain" description="Ppx/GppA phosphatase C-terminal" evidence="4">
    <location>
        <begin position="308"/>
        <end position="480"/>
    </location>
</feature>
<evidence type="ECO:0000313" key="6">
    <source>
        <dbReference type="Proteomes" id="UP001501321"/>
    </source>
</evidence>
<feature type="domain" description="Ppx/GppA phosphatase N-terminal" evidence="3">
    <location>
        <begin position="20"/>
        <end position="301"/>
    </location>
</feature>
<dbReference type="InterPro" id="IPR043129">
    <property type="entry name" value="ATPase_NBD"/>
</dbReference>
<name>A0ABP8PZT9_9GAMM</name>
<keyword evidence="6" id="KW-1185">Reference proteome</keyword>
<comment type="caution">
    <text evidence="5">The sequence shown here is derived from an EMBL/GenBank/DDBJ whole genome shotgun (WGS) entry which is preliminary data.</text>
</comment>
<dbReference type="HAMAP" id="MF_01550">
    <property type="entry name" value="GppA"/>
    <property type="match status" value="1"/>
</dbReference>
<comment type="catalytic activity">
    <reaction evidence="2">
        <text>guanosine 3'-diphosphate 5'-triphosphate + H2O = guanosine 3',5'-bis(diphosphate) + phosphate + H(+)</text>
        <dbReference type="Rhea" id="RHEA:13073"/>
        <dbReference type="ChEBI" id="CHEBI:15377"/>
        <dbReference type="ChEBI" id="CHEBI:15378"/>
        <dbReference type="ChEBI" id="CHEBI:43474"/>
        <dbReference type="ChEBI" id="CHEBI:77828"/>
        <dbReference type="ChEBI" id="CHEBI:142410"/>
        <dbReference type="EC" id="3.6.1.40"/>
    </reaction>
</comment>
<comment type="function">
    <text evidence="2">Catalyzes the conversion of pppGpp to ppGpp. Guanosine pentaphosphate (pppGpp) is a cytoplasmic signaling molecule which together with ppGpp controls the 'stringent response', an adaptive process that allows bacteria to respond to amino acid starvation, resulting in the coordinated regulation of numerous cellular activities.</text>
</comment>
<evidence type="ECO:0000256" key="1">
    <source>
        <dbReference type="ARBA" id="ARBA00022801"/>
    </source>
</evidence>
<dbReference type="Gene3D" id="3.30.420.150">
    <property type="entry name" value="Exopolyphosphatase. Domain 2"/>
    <property type="match status" value="1"/>
</dbReference>
<dbReference type="EC" id="3.6.1.40" evidence="2"/>
<dbReference type="Gene3D" id="3.30.420.40">
    <property type="match status" value="1"/>
</dbReference>
<dbReference type="Proteomes" id="UP001501321">
    <property type="component" value="Unassembled WGS sequence"/>
</dbReference>
<reference evidence="6" key="1">
    <citation type="journal article" date="2019" name="Int. J. Syst. Evol. Microbiol.">
        <title>The Global Catalogue of Microorganisms (GCM) 10K type strain sequencing project: providing services to taxonomists for standard genome sequencing and annotation.</title>
        <authorList>
            <consortium name="The Broad Institute Genomics Platform"/>
            <consortium name="The Broad Institute Genome Sequencing Center for Infectious Disease"/>
            <person name="Wu L."/>
            <person name="Ma J."/>
        </authorList>
    </citation>
    <scope>NUCLEOTIDE SEQUENCE [LARGE SCALE GENOMIC DNA]</scope>
    <source>
        <strain evidence="6">JCM 32226</strain>
    </source>
</reference>